<evidence type="ECO:0000313" key="10">
    <source>
        <dbReference type="EMBL" id="MBB4660804.1"/>
    </source>
</evidence>
<feature type="transmembrane region" description="Helical" evidence="7">
    <location>
        <begin position="776"/>
        <end position="797"/>
    </location>
</feature>
<dbReference type="AlphaFoldDB" id="A0A840I9J7"/>
<dbReference type="InterPro" id="IPR050250">
    <property type="entry name" value="Macrolide_Exporter_MacB"/>
</dbReference>
<dbReference type="Proteomes" id="UP000585272">
    <property type="component" value="Unassembled WGS sequence"/>
</dbReference>
<dbReference type="InterPro" id="IPR003838">
    <property type="entry name" value="ABC3_permease_C"/>
</dbReference>
<feature type="transmembrane region" description="Helical" evidence="7">
    <location>
        <begin position="307"/>
        <end position="336"/>
    </location>
</feature>
<evidence type="ECO:0000256" key="1">
    <source>
        <dbReference type="ARBA" id="ARBA00004651"/>
    </source>
</evidence>
<dbReference type="PANTHER" id="PTHR30572:SF17">
    <property type="entry name" value="ABC3 TRANSPORTER PERMEASE PROTEIN DOMAIN-CONTAINING PROTEIN"/>
    <property type="match status" value="1"/>
</dbReference>
<feature type="transmembrane region" description="Helical" evidence="7">
    <location>
        <begin position="356"/>
        <end position="378"/>
    </location>
</feature>
<dbReference type="GO" id="GO:0022857">
    <property type="term" value="F:transmembrane transporter activity"/>
    <property type="evidence" value="ECO:0007669"/>
    <property type="project" value="TreeGrafter"/>
</dbReference>
<keyword evidence="11" id="KW-1185">Reference proteome</keyword>
<evidence type="ECO:0000256" key="6">
    <source>
        <dbReference type="ARBA" id="ARBA00038076"/>
    </source>
</evidence>
<feature type="transmembrane region" description="Helical" evidence="7">
    <location>
        <begin position="437"/>
        <end position="459"/>
    </location>
</feature>
<comment type="subcellular location">
    <subcellularLocation>
        <location evidence="1">Cell membrane</location>
        <topology evidence="1">Multi-pass membrane protein</topology>
    </subcellularLocation>
</comment>
<dbReference type="Pfam" id="PF12704">
    <property type="entry name" value="MacB_PCD"/>
    <property type="match status" value="1"/>
</dbReference>
<dbReference type="InterPro" id="IPR025857">
    <property type="entry name" value="MacB_PCD"/>
</dbReference>
<feature type="transmembrane region" description="Helical" evidence="7">
    <location>
        <begin position="480"/>
        <end position="504"/>
    </location>
</feature>
<evidence type="ECO:0000256" key="7">
    <source>
        <dbReference type="SAM" id="Phobius"/>
    </source>
</evidence>
<keyword evidence="2" id="KW-1003">Cell membrane</keyword>
<accession>A0A840I9J7</accession>
<feature type="domain" description="ABC3 transporter permease C-terminal" evidence="8">
    <location>
        <begin position="726"/>
        <end position="844"/>
    </location>
</feature>
<protein>
    <submittedName>
        <fullName evidence="10">Putative ABC transport system permease protein</fullName>
    </submittedName>
</protein>
<feature type="transmembrane region" description="Helical" evidence="7">
    <location>
        <begin position="265"/>
        <end position="286"/>
    </location>
</feature>
<comment type="similarity">
    <text evidence="6">Belongs to the ABC-4 integral membrane protein family.</text>
</comment>
<comment type="caution">
    <text evidence="10">The sequence shown here is derived from an EMBL/GenBank/DDBJ whole genome shotgun (WGS) entry which is preliminary data.</text>
</comment>
<reference evidence="10 11" key="1">
    <citation type="submission" date="2020-08" db="EMBL/GenBank/DDBJ databases">
        <title>Genomic Encyclopedia of Archaeal and Bacterial Type Strains, Phase II (KMG-II): from individual species to whole genera.</title>
        <authorList>
            <person name="Goeker M."/>
        </authorList>
    </citation>
    <scope>NUCLEOTIDE SEQUENCE [LARGE SCALE GENOMIC DNA]</scope>
    <source>
        <strain evidence="10 11">DSM 23288</strain>
    </source>
</reference>
<evidence type="ECO:0000313" key="11">
    <source>
        <dbReference type="Proteomes" id="UP000585272"/>
    </source>
</evidence>
<evidence type="ECO:0000256" key="2">
    <source>
        <dbReference type="ARBA" id="ARBA00022475"/>
    </source>
</evidence>
<keyword evidence="5 7" id="KW-0472">Membrane</keyword>
<dbReference type="GO" id="GO:0005886">
    <property type="term" value="C:plasma membrane"/>
    <property type="evidence" value="ECO:0007669"/>
    <property type="project" value="UniProtKB-SubCell"/>
</dbReference>
<evidence type="ECO:0000259" key="8">
    <source>
        <dbReference type="Pfam" id="PF02687"/>
    </source>
</evidence>
<sequence>MRSPTILGVRPTVLLGLYRWRVRAHPGKELLAAAGVAVGVALIFGVLVANTSMTRSAGDLVRSIVGSAQLQLAARSTDGMPAGVADQVAAVPGVRNAVPVLRVQATLVGPGGRRPVQVMGVTPALAELDGTRTQGWGRGGLPLAQGLTLPATVGRAVGAEPGEHVRLLIGGEERAVVVGTLLGSDTIGTLDGMPIAVAPLALLQVLAGMSDRISQVLVQTDPDRLAEARRGLERVAGDRLDVTAADHELRLLETTARPNDLSTGLFAAISAMVGFLLAFNAILLTVPERRRWIAELRMQGWAARQIVLTLLFDALVLGLLASGLGVLLGIVLSRTLFDAVPAYLAFAFPLGTQQMLTAGAVLVAIAGGVLATVIASLLPTLDLRSPRPDLVLAQPGEAGEALRPAVTKTLALAGLATIALATLLAMLAPPLTVASGVLLAAATLLLIPAAFDISTRLLARALAGVRRSVLPLAVVELRAAATRSIAVACVAALAVYGCVAIQGARSDLIRGLDRNFGDYLETADLWVTTGGDDLTTNSFRLPAGALATIERLPQVRSVRRYQGGLLDVEDRRLWVIARPAEDRAMVPASQLLAGDLTAATDQLRAGGAVAISQAIADDRQLALGDTLELPTPAGIAHLRVAAVTTNLGWPPGAVILNATDYRHWWRSHAPTALQIDLQPRADRALAARAVHAALGDTPALRVQTAAERTAQYASLSRQGLRSLQQIATLLLIAAGLAVALALAAALSQRRPRLAWLKVDGFSSGQLWRSVLAESTLVLLLGGVAGGLTGLYGHLLASRWLQIATGFPAPFSLGGLEVAATVGLLAAIALTTIAIPGWLAARVPPRATFQG</sequence>
<feature type="domain" description="MacB-like periplasmic core" evidence="9">
    <location>
        <begin position="30"/>
        <end position="233"/>
    </location>
</feature>
<evidence type="ECO:0000256" key="4">
    <source>
        <dbReference type="ARBA" id="ARBA00022989"/>
    </source>
</evidence>
<feature type="transmembrane region" description="Helical" evidence="7">
    <location>
        <begin position="410"/>
        <end position="431"/>
    </location>
</feature>
<feature type="transmembrane region" description="Helical" evidence="7">
    <location>
        <begin position="817"/>
        <end position="840"/>
    </location>
</feature>
<name>A0A840I9J7_9ACTN</name>
<keyword evidence="4 7" id="KW-1133">Transmembrane helix</keyword>
<evidence type="ECO:0000256" key="3">
    <source>
        <dbReference type="ARBA" id="ARBA00022692"/>
    </source>
</evidence>
<keyword evidence="3 7" id="KW-0812">Transmembrane</keyword>
<feature type="domain" description="ABC3 transporter permease C-terminal" evidence="8">
    <location>
        <begin position="265"/>
        <end position="385"/>
    </location>
</feature>
<evidence type="ECO:0000259" key="9">
    <source>
        <dbReference type="Pfam" id="PF12704"/>
    </source>
</evidence>
<dbReference type="PANTHER" id="PTHR30572">
    <property type="entry name" value="MEMBRANE COMPONENT OF TRANSPORTER-RELATED"/>
    <property type="match status" value="1"/>
</dbReference>
<dbReference type="Pfam" id="PF02687">
    <property type="entry name" value="FtsX"/>
    <property type="match status" value="2"/>
</dbReference>
<feature type="transmembrane region" description="Helical" evidence="7">
    <location>
        <begin position="30"/>
        <end position="49"/>
    </location>
</feature>
<dbReference type="RefSeq" id="WP_183338429.1">
    <property type="nucleotide sequence ID" value="NZ_JACHNU010000001.1"/>
</dbReference>
<gene>
    <name evidence="10" type="ORF">BDZ31_000377</name>
</gene>
<feature type="transmembrane region" description="Helical" evidence="7">
    <location>
        <begin position="726"/>
        <end position="747"/>
    </location>
</feature>
<evidence type="ECO:0000256" key="5">
    <source>
        <dbReference type="ARBA" id="ARBA00023136"/>
    </source>
</evidence>
<organism evidence="10 11">
    <name type="scientific">Conexibacter arvalis</name>
    <dbReference type="NCBI Taxonomy" id="912552"/>
    <lineage>
        <taxon>Bacteria</taxon>
        <taxon>Bacillati</taxon>
        <taxon>Actinomycetota</taxon>
        <taxon>Thermoleophilia</taxon>
        <taxon>Solirubrobacterales</taxon>
        <taxon>Conexibacteraceae</taxon>
        <taxon>Conexibacter</taxon>
    </lineage>
</organism>
<dbReference type="EMBL" id="JACHNU010000001">
    <property type="protein sequence ID" value="MBB4660804.1"/>
    <property type="molecule type" value="Genomic_DNA"/>
</dbReference>
<proteinExistence type="inferred from homology"/>